<evidence type="ECO:0000256" key="1">
    <source>
        <dbReference type="SAM" id="Phobius"/>
    </source>
</evidence>
<dbReference type="Pfam" id="PF13968">
    <property type="entry name" value="DUF4220"/>
    <property type="match status" value="1"/>
</dbReference>
<reference evidence="3" key="1">
    <citation type="submission" date="2020-07" db="EMBL/GenBank/DDBJ databases">
        <title>Genome sequence and genetic diversity analysis of an under-domesticated orphan crop, white fonio (Digitaria exilis).</title>
        <authorList>
            <person name="Bennetzen J.L."/>
            <person name="Chen S."/>
            <person name="Ma X."/>
            <person name="Wang X."/>
            <person name="Yssel A.E.J."/>
            <person name="Chaluvadi S.R."/>
            <person name="Johnson M."/>
            <person name="Gangashetty P."/>
            <person name="Hamidou F."/>
            <person name="Sanogo M.D."/>
            <person name="Zwaenepoel A."/>
            <person name="Wallace J."/>
            <person name="Van De Peer Y."/>
            <person name="Van Deynze A."/>
        </authorList>
    </citation>
    <scope>NUCLEOTIDE SEQUENCE</scope>
    <source>
        <tissue evidence="3">Leaves</tissue>
    </source>
</reference>
<evidence type="ECO:0000313" key="3">
    <source>
        <dbReference type="EMBL" id="KAF8661706.1"/>
    </source>
</evidence>
<dbReference type="AlphaFoldDB" id="A0A835E4U2"/>
<protein>
    <recommendedName>
        <fullName evidence="2">DUF4220 domain-containing protein</fullName>
    </recommendedName>
</protein>
<dbReference type="InterPro" id="IPR025315">
    <property type="entry name" value="DUF4220"/>
</dbReference>
<feature type="transmembrane region" description="Helical" evidence="1">
    <location>
        <begin position="39"/>
        <end position="60"/>
    </location>
</feature>
<organism evidence="3 4">
    <name type="scientific">Digitaria exilis</name>
    <dbReference type="NCBI Taxonomy" id="1010633"/>
    <lineage>
        <taxon>Eukaryota</taxon>
        <taxon>Viridiplantae</taxon>
        <taxon>Streptophyta</taxon>
        <taxon>Embryophyta</taxon>
        <taxon>Tracheophyta</taxon>
        <taxon>Spermatophyta</taxon>
        <taxon>Magnoliopsida</taxon>
        <taxon>Liliopsida</taxon>
        <taxon>Poales</taxon>
        <taxon>Poaceae</taxon>
        <taxon>PACMAD clade</taxon>
        <taxon>Panicoideae</taxon>
        <taxon>Panicodae</taxon>
        <taxon>Paniceae</taxon>
        <taxon>Anthephorinae</taxon>
        <taxon>Digitaria</taxon>
    </lineage>
</organism>
<dbReference type="OrthoDB" id="685299at2759"/>
<dbReference type="EMBL" id="JACEFO010002392">
    <property type="protein sequence ID" value="KAF8661706.1"/>
    <property type="molecule type" value="Genomic_DNA"/>
</dbReference>
<evidence type="ECO:0000313" key="4">
    <source>
        <dbReference type="Proteomes" id="UP000636709"/>
    </source>
</evidence>
<keyword evidence="1" id="KW-0812">Transmembrane</keyword>
<keyword evidence="1" id="KW-1133">Transmembrane helix</keyword>
<accession>A0A835E4U2</accession>
<keyword evidence="4" id="KW-1185">Reference proteome</keyword>
<keyword evidence="1" id="KW-0472">Membrane</keyword>
<name>A0A835E4U2_9POAL</name>
<feature type="transmembrane region" description="Helical" evidence="1">
    <location>
        <begin position="159"/>
        <end position="177"/>
    </location>
</feature>
<evidence type="ECO:0000259" key="2">
    <source>
        <dbReference type="Pfam" id="PF13968"/>
    </source>
</evidence>
<feature type="transmembrane region" description="Helical" evidence="1">
    <location>
        <begin position="346"/>
        <end position="374"/>
    </location>
</feature>
<dbReference type="InterPro" id="IPR007658">
    <property type="entry name" value="DUF594"/>
</dbReference>
<feature type="transmembrane region" description="Helical" evidence="1">
    <location>
        <begin position="7"/>
        <end position="27"/>
    </location>
</feature>
<gene>
    <name evidence="3" type="ORF">HU200_056655</name>
</gene>
<dbReference type="Proteomes" id="UP000636709">
    <property type="component" value="Unassembled WGS sequence"/>
</dbReference>
<dbReference type="PANTHER" id="PTHR31325">
    <property type="entry name" value="OS01G0798800 PROTEIN-RELATED"/>
    <property type="match status" value="1"/>
</dbReference>
<feature type="transmembrane region" description="Helical" evidence="1">
    <location>
        <begin position="386"/>
        <end position="406"/>
    </location>
</feature>
<feature type="domain" description="DUF4220" evidence="2">
    <location>
        <begin position="91"/>
        <end position="462"/>
    </location>
</feature>
<dbReference type="Pfam" id="PF04578">
    <property type="entry name" value="DUF594"/>
    <property type="match status" value="1"/>
</dbReference>
<proteinExistence type="predicted"/>
<comment type="caution">
    <text evidence="3">The sequence shown here is derived from an EMBL/GenBank/DDBJ whole genome shotgun (WGS) entry which is preliminary data.</text>
</comment>
<feature type="transmembrane region" description="Helical" evidence="1">
    <location>
        <begin position="136"/>
        <end position="153"/>
    </location>
</feature>
<sequence length="707" mass="78211">MLATDDFVNGGITAAAVLAILMVPLSTFGRRWRHPAVRFLAWSTSIVFLPLTSSVIFSLLDRTSPELTKQCGGPAPPTGKDNPYIQDMWTLLLWVVVILTIKTNVDADAAAAVASTDGGHVSVGDGQRLRPPIENLAQYAWVAFLIWLCVPRAGWLGRFHIAVFIAFTALGLVKMALKLAAFRNASHSFALGKNTSLIAGHMAQLVTDGGGANGGQVPRYIVMGETERHVEESTHGYRIKRDVLEDKFSSLVTLDRVWLLAEHGDGILARRPELRDLCLSYSLFKILRRRLSGYRLAEAGSGEALNFVLRGMDRSGAGGVNSDRMFRVVADELWFASDFYYTRTPLCILGGWLATLSYLCSVLIIVGAIAVAWFYEVMDVVHTTPYKVITFYLLHAVVFVEIWEIAAGVRSKWTKMALLGHYIRHESAWRRSSFVHAALRAVLRVRKPRRWRHEMGQSSVLEPRRFLRWTGRMRSVEVSPAVRDAVVRSLLSTYGRMSNGGAVALRVGGKIDWELYGSQRRALDGDGGSTTELILTWHVATRLFEMKVTSASADMIAACQLSYYCAYLVAAAPELLPDSVAWTEKRYREVTADVRAAVGKDAGSESAAGRYERLMEALSAVSRDIVLQRGAELGRHLVEQYAEDEASACRILADFWSEMVLYVAPSENVKGHVEAMARGGEFITLVWALLLHAGVTTRPDTRDGSIP</sequence>